<feature type="region of interest" description="Disordered" evidence="6">
    <location>
        <begin position="989"/>
        <end position="1033"/>
    </location>
</feature>
<evidence type="ECO:0000313" key="12">
    <source>
        <dbReference type="EMBL" id="AJR18498.1"/>
    </source>
</evidence>
<feature type="region of interest" description="Disordered" evidence="6">
    <location>
        <begin position="677"/>
        <end position="724"/>
    </location>
</feature>
<protein>
    <submittedName>
        <fullName evidence="12">T1SS secreted agglutinin RTX</fullName>
    </submittedName>
</protein>
<dbReference type="InterPro" id="IPR019931">
    <property type="entry name" value="LPXTG_anchor"/>
</dbReference>
<feature type="region of interest" description="Disordered" evidence="6">
    <location>
        <begin position="786"/>
        <end position="810"/>
    </location>
</feature>
<feature type="region of interest" description="Disordered" evidence="6">
    <location>
        <begin position="1301"/>
        <end position="1339"/>
    </location>
</feature>
<dbReference type="EMBL" id="CP009896">
    <property type="protein sequence ID" value="AJR18498.1"/>
    <property type="molecule type" value="Genomic_DNA"/>
</dbReference>
<feature type="domain" description="Gram-positive cocci surface proteins LPxTG" evidence="9">
    <location>
        <begin position="1969"/>
        <end position="2008"/>
    </location>
</feature>
<evidence type="ECO:0000256" key="8">
    <source>
        <dbReference type="SAM" id="SignalP"/>
    </source>
</evidence>
<dbReference type="Gene3D" id="2.60.40.10">
    <property type="entry name" value="Immunoglobulins"/>
    <property type="match status" value="1"/>
</dbReference>
<keyword evidence="7" id="KW-0472">Membrane</keyword>
<dbReference type="Pfam" id="PF17963">
    <property type="entry name" value="Big_9"/>
    <property type="match status" value="1"/>
</dbReference>
<dbReference type="STRING" id="2045.KR76_16065"/>
<feature type="compositionally biased region" description="Polar residues" evidence="6">
    <location>
        <begin position="579"/>
        <end position="593"/>
    </location>
</feature>
<evidence type="ECO:0000313" key="13">
    <source>
        <dbReference type="Proteomes" id="UP000030300"/>
    </source>
</evidence>
<gene>
    <name evidence="12" type="ORF">KR76_16065</name>
</gene>
<feature type="domain" description="CshA" evidence="11">
    <location>
        <begin position="1000"/>
        <end position="1103"/>
    </location>
</feature>
<dbReference type="RefSeq" id="WP_052138755.1">
    <property type="nucleotide sequence ID" value="NZ_CP009896.1"/>
</dbReference>
<evidence type="ECO:0000256" key="2">
    <source>
        <dbReference type="ARBA" id="ARBA00022512"/>
    </source>
</evidence>
<feature type="compositionally biased region" description="Polar residues" evidence="6">
    <location>
        <begin position="902"/>
        <end position="912"/>
    </location>
</feature>
<feature type="domain" description="CshA" evidence="11">
    <location>
        <begin position="461"/>
        <end position="572"/>
    </location>
</feature>
<dbReference type="KEGG" id="psim:KR76_16065"/>
<feature type="domain" description="CshA" evidence="11">
    <location>
        <begin position="1830"/>
        <end position="1933"/>
    </location>
</feature>
<feature type="region of interest" description="Disordered" evidence="6">
    <location>
        <begin position="1715"/>
        <end position="1757"/>
    </location>
</feature>
<keyword evidence="7" id="KW-0812">Transmembrane</keyword>
<feature type="compositionally biased region" description="Polar residues" evidence="6">
    <location>
        <begin position="465"/>
        <end position="476"/>
    </location>
</feature>
<evidence type="ECO:0000259" key="9">
    <source>
        <dbReference type="Pfam" id="PF00746"/>
    </source>
</evidence>
<feature type="compositionally biased region" description="Polar residues" evidence="6">
    <location>
        <begin position="1921"/>
        <end position="1931"/>
    </location>
</feature>
<organism evidence="12 13">
    <name type="scientific">Nocardioides simplex</name>
    <name type="common">Arthrobacter simplex</name>
    <dbReference type="NCBI Taxonomy" id="2045"/>
    <lineage>
        <taxon>Bacteria</taxon>
        <taxon>Bacillati</taxon>
        <taxon>Actinomycetota</taxon>
        <taxon>Actinomycetes</taxon>
        <taxon>Propionibacteriales</taxon>
        <taxon>Nocardioidaceae</taxon>
        <taxon>Pimelobacter</taxon>
    </lineage>
</organism>
<feature type="domain" description="SD-repeat containing protein B" evidence="10">
    <location>
        <begin position="342"/>
        <end position="457"/>
    </location>
</feature>
<feature type="region of interest" description="Disordered" evidence="6">
    <location>
        <begin position="1610"/>
        <end position="1654"/>
    </location>
</feature>
<feature type="compositionally biased region" description="Polar residues" evidence="6">
    <location>
        <begin position="1301"/>
        <end position="1310"/>
    </location>
</feature>
<feature type="compositionally biased region" description="Pro residues" evidence="6">
    <location>
        <begin position="1937"/>
        <end position="1948"/>
    </location>
</feature>
<keyword evidence="5" id="KW-0572">Peptidoglycan-anchor</keyword>
<dbReference type="GO" id="GO:0005576">
    <property type="term" value="C:extracellular region"/>
    <property type="evidence" value="ECO:0007669"/>
    <property type="project" value="UniProtKB-SubCell"/>
</dbReference>
<feature type="compositionally biased region" description="Polar residues" evidence="6">
    <location>
        <begin position="1317"/>
        <end position="1332"/>
    </location>
</feature>
<feature type="signal peptide" evidence="8">
    <location>
        <begin position="1"/>
        <end position="26"/>
    </location>
</feature>
<feature type="chain" id="PRO_5044005508" evidence="8">
    <location>
        <begin position="27"/>
        <end position="2010"/>
    </location>
</feature>
<feature type="region of interest" description="Disordered" evidence="6">
    <location>
        <begin position="1820"/>
        <end position="1880"/>
    </location>
</feature>
<sequence>MSRPSWRRLPALLAAALLAISGVALVAEAPIASAAAQNGYVFNDAWQLQNPGSTRTNDSAESDATNSATSSLPTSTGAIGITARFAPGGDQRAGTNYLTNGTNQSGYGGSAGMFAGAPTPGNLPALGVLTGASTCGGAQGTAAHQNFAGSCEVGTLTLEFSKPVTDPVLDISGLGGFVQRNSNGRARGSFNATIWEIETPGVSFAAPSAGRTNLAVGSTTLGPGVYNTFTRCDQDGHQEQSGNIASPRMTTAGCGSVVLQGTFTSVTFRLDSHVTPYSTFPASTHGTGSLYSQNINGDQYADGVNGYNVNLTEQAVLPGRATGSRNSDMQRVSLRLPTPGVIGDRVWSDTNGDGIQDEGEPGLAGATVELLDGDGNPVTDANGNPITATTGADGAYRFTDLPLGDYRVRFTAPDGREFSPTGAGDPASDSDAGEGGLSGVITLTSEQPEDLTVDAGVVPPRPTASPDTSSGPQGARQTVDPLVNDDGDGQGSTLDPSTLTLLDAAGEPADAVTVYDAEGNEIGTYTIDRSDPDRPLIAFQPVPTFTGEAPPVDYRIADSNGRTAESTYTPTVTPVTPTAQPDETSGPQGQAQSVDPFVNDAPGDDSAPLVRSSLTLLDGPDGDPVDAVTVRDDEGNEIGTYTIDRSDPDNPRIVFQPVPSFTGTAPAVDYRIEDANGTPATSTYTPTIEPVTPQANPDETSGPQGAEQSVDPFTNDEAGDDAVPLDRDSLTLLDDAGNPVDSVTVPGEGTYTVRDGKLVFQPEPGFTGEATPVRYQVADVNGTTADSTYTPTVTPVAEPDTTSGPQGVPQRVDPLANDGTDEVTLDPDTLTLVDADGNPVDSVTVEGEGTYTIEDGQIVFTPEPDFTGEATPVRYQVKDTEGNTVESTYTPTLDPVTPVANPDSTSGPQGVPQSIDPFANDEPGDPAVPLDRDSLTLLDGAGNPVSTVSVPGEGVYTVEDGKIVFTPEPDFTGTATPVDYRIADVNGTTADSTYTPTLNPVSPTANPDVSSGPQGAEQSVDPFANDEPGDEDVPLDPESLTLLDADGNPVDEVVVPGEGTYTVRDGKLVFQPEPGFSGEATPVRYQVADVNGTTADSTYTPTVGAVANPDVTSGPQGVPQRVDPLANDGTDEVSLDPDTLTLVDADGNPVDSVTVEGQGVYTIEDGQIVFTPEPDFVGEATPVRYQVKDTEGNTVESTYTPTLNPVTPVANPDTTSGPQGVPQSIDPFANDEPGDDAVPLDPESLTLLDAEGNPTDRVEVPGEGVYTVEDGKIVFTPEPDFTGTATPVDYRIADVNGTTADSTYTPTLNPVTPVANPDTTSGPQGVPQSTDPFANDEPGDDAVPLDPESLTLLDAEGNPVDSVTIDGEGVYTVEGGKIVFTPEPQFTGTATPVDYRIADVNGTTADSTYTPTIDPVAPVANPDTTSGPQGAKQTVDPFANDEPGDDNVPLDRDSLTLLDAEGNPVDSVTIPGEGTYTVEGDKIVFTPEPQFTGEATPVDYRIADVNGTTADSTYTPTVTPVAQPDTTSGPQGVPQSVDPLANDSAEGVELDPDTLTLVDADGNPVDELVVPGEGSYTIEDGKIVFTPEPQFTGEGTPVRYQVKDSEGNTVESTYTPTVTPVTPTANPDTTSGPQGVPQSTDPFANDEAGDPAVPLDPDSLTLLDAEGNPVESVTIPGEGTYTVADGRIVFTPEPQFTGTATPVDYRIADVNGTTAESTYTPTIDPVTPVANPDKTSGPQGVPQSIDPLANDEAGDPAVPLDPDSLTLLDAEGNPADSVTVPGEGTYTIEDGKIVFTPEPQFTGTATPVDYRIADVNGTTARSTYTPTIDPVTPTASPDKTSGPKGKPQSIDPLANDKAGDPAVPLDPSSLTLLDKDGNPVDTVTVPGEGVYTIEDGKIVFTPEPDFTGTATPVRYRVADVNGTTTESTYTPTVLPDAPVPGEPGPGEPSKPGKPGKSAKPGTPGTPGTTAKNGDLPATGSEVSPALLGLGVAALVGGLLFTWVGRRRNRA</sequence>
<feature type="domain" description="CshA" evidence="11">
    <location>
        <begin position="1107"/>
        <end position="1202"/>
    </location>
</feature>
<evidence type="ECO:0000259" key="11">
    <source>
        <dbReference type="Pfam" id="PF19076"/>
    </source>
</evidence>
<dbReference type="OrthoDB" id="134475at2"/>
<feature type="domain" description="CshA" evidence="11">
    <location>
        <begin position="1620"/>
        <end position="1723"/>
    </location>
</feature>
<feature type="compositionally biased region" description="Polar residues" evidence="6">
    <location>
        <begin position="1631"/>
        <end position="1642"/>
    </location>
</feature>
<feature type="compositionally biased region" description="Low complexity" evidence="6">
    <location>
        <begin position="1949"/>
        <end position="1971"/>
    </location>
</feature>
<feature type="region of interest" description="Disordered" evidence="6">
    <location>
        <begin position="51"/>
        <end position="75"/>
    </location>
</feature>
<comment type="subcellular location">
    <subcellularLocation>
        <location evidence="1">Secreted</location>
    </subcellularLocation>
</comment>
<dbReference type="GeneID" id="96610350"/>
<keyword evidence="2" id="KW-0134">Cell wall</keyword>
<evidence type="ECO:0000259" key="10">
    <source>
        <dbReference type="Pfam" id="PF17210"/>
    </source>
</evidence>
<feature type="domain" description="CshA" evidence="11">
    <location>
        <begin position="1415"/>
        <end position="1518"/>
    </location>
</feature>
<dbReference type="InterPro" id="IPR026395">
    <property type="entry name" value="CshA_fibril"/>
</dbReference>
<feature type="region of interest" description="Disordered" evidence="6">
    <location>
        <begin position="561"/>
        <end position="629"/>
    </location>
</feature>
<dbReference type="NCBIfam" id="TIGR04225">
    <property type="entry name" value="CshA_fibril_rpt"/>
    <property type="match status" value="14"/>
</dbReference>
<dbReference type="Pfam" id="PF17210">
    <property type="entry name" value="SdrD_B"/>
    <property type="match status" value="1"/>
</dbReference>
<feature type="region of interest" description="Disordered" evidence="6">
    <location>
        <begin position="885"/>
        <end position="916"/>
    </location>
</feature>
<feature type="domain" description="CshA" evidence="11">
    <location>
        <begin position="895"/>
        <end position="997"/>
    </location>
</feature>
<evidence type="ECO:0000256" key="5">
    <source>
        <dbReference type="ARBA" id="ARBA00023088"/>
    </source>
</evidence>
<accession>A0A0C5WYV4</accession>
<dbReference type="Pfam" id="PF19076">
    <property type="entry name" value="CshA_repeat"/>
    <property type="match status" value="12"/>
</dbReference>
<dbReference type="GO" id="GO:0005975">
    <property type="term" value="P:carbohydrate metabolic process"/>
    <property type="evidence" value="ECO:0007669"/>
    <property type="project" value="UniProtKB-ARBA"/>
</dbReference>
<feature type="domain" description="CshA" evidence="11">
    <location>
        <begin position="1205"/>
        <end position="1307"/>
    </location>
</feature>
<feature type="domain" description="CshA" evidence="11">
    <location>
        <begin position="1310"/>
        <end position="1413"/>
    </location>
</feature>
<dbReference type="NCBIfam" id="TIGR01167">
    <property type="entry name" value="LPXTG_anchor"/>
    <property type="match status" value="1"/>
</dbReference>
<evidence type="ECO:0000256" key="4">
    <source>
        <dbReference type="ARBA" id="ARBA00022729"/>
    </source>
</evidence>
<feature type="compositionally biased region" description="Low complexity" evidence="6">
    <location>
        <begin position="567"/>
        <end position="578"/>
    </location>
</feature>
<keyword evidence="3" id="KW-0964">Secreted</keyword>
<dbReference type="HOGENOM" id="CLU_233736_0_0_11"/>
<feature type="region of interest" description="Disordered" evidence="6">
    <location>
        <begin position="412"/>
        <end position="497"/>
    </location>
</feature>
<evidence type="ECO:0000256" key="1">
    <source>
        <dbReference type="ARBA" id="ARBA00004613"/>
    </source>
</evidence>
<evidence type="ECO:0000256" key="7">
    <source>
        <dbReference type="SAM" id="Phobius"/>
    </source>
</evidence>
<keyword evidence="7" id="KW-1133">Transmembrane helix</keyword>
<feature type="transmembrane region" description="Helical" evidence="7">
    <location>
        <begin position="1985"/>
        <end position="2004"/>
    </location>
</feature>
<feature type="compositionally biased region" description="Polar residues" evidence="6">
    <location>
        <begin position="1733"/>
        <end position="1742"/>
    </location>
</feature>
<dbReference type="InterPro" id="IPR013783">
    <property type="entry name" value="Ig-like_fold"/>
</dbReference>
<feature type="domain" description="CshA" evidence="11">
    <location>
        <begin position="793"/>
        <end position="892"/>
    </location>
</feature>
<feature type="domain" description="CshA" evidence="11">
    <location>
        <begin position="1725"/>
        <end position="1828"/>
    </location>
</feature>
<feature type="compositionally biased region" description="Polar residues" evidence="6">
    <location>
        <begin position="989"/>
        <end position="1017"/>
    </location>
</feature>
<proteinExistence type="predicted"/>
<dbReference type="Proteomes" id="UP000030300">
    <property type="component" value="Chromosome"/>
</dbReference>
<dbReference type="SUPFAM" id="SSF117074">
    <property type="entry name" value="Hypothetical protein PA1324"/>
    <property type="match status" value="1"/>
</dbReference>
<dbReference type="Pfam" id="PF00746">
    <property type="entry name" value="Gram_pos_anchor"/>
    <property type="match status" value="1"/>
</dbReference>
<feature type="compositionally biased region" description="Polar residues" evidence="6">
    <location>
        <begin position="693"/>
        <end position="707"/>
    </location>
</feature>
<feature type="domain" description="CshA" evidence="11">
    <location>
        <begin position="574"/>
        <end position="688"/>
    </location>
</feature>
<reference evidence="12 13" key="1">
    <citation type="journal article" date="2015" name="Genome Announc.">
        <title>Complete Genome Sequence of Steroid-Transforming Nocardioides simplex VKM Ac-2033D.</title>
        <authorList>
            <person name="Shtratnikova V.Y."/>
            <person name="Schelkunov M.I."/>
            <person name="Pekov Y.A."/>
            <person name="Fokina V.V."/>
            <person name="Logacheva M.D."/>
            <person name="Sokolov S.L."/>
            <person name="Bragin E.Y."/>
            <person name="Ashapkin V.V."/>
            <person name="Donova M.V."/>
        </authorList>
    </citation>
    <scope>NUCLEOTIDE SEQUENCE [LARGE SCALE GENOMIC DNA]</scope>
    <source>
        <strain evidence="12 13">VKM Ac-2033D</strain>
    </source>
</reference>
<dbReference type="InterPro" id="IPR033764">
    <property type="entry name" value="Sdr_B"/>
</dbReference>
<feature type="compositionally biased region" description="Low complexity" evidence="6">
    <location>
        <begin position="1610"/>
        <end position="1630"/>
    </location>
</feature>
<keyword evidence="4 8" id="KW-0732">Signal</keyword>
<name>A0A0C5WYV4_NOCSI</name>
<evidence type="ECO:0000256" key="6">
    <source>
        <dbReference type="SAM" id="MobiDB-lite"/>
    </source>
</evidence>
<evidence type="ECO:0000256" key="3">
    <source>
        <dbReference type="ARBA" id="ARBA00022525"/>
    </source>
</evidence>
<feature type="region of interest" description="Disordered" evidence="6">
    <location>
        <begin position="1921"/>
        <end position="1977"/>
    </location>
</feature>
<dbReference type="Gene3D" id="2.60.40.2810">
    <property type="match status" value="4"/>
</dbReference>
<keyword evidence="13" id="KW-1185">Reference proteome</keyword>